<dbReference type="AlphaFoldDB" id="A0A2S3YPW1"/>
<evidence type="ECO:0000313" key="1">
    <source>
        <dbReference type="EMBL" id="POH32955.1"/>
    </source>
</evidence>
<accession>A0A2S3YPW1</accession>
<dbReference type="EMBL" id="LODU01000025">
    <property type="protein sequence ID" value="POH32955.1"/>
    <property type="molecule type" value="Genomic_DNA"/>
</dbReference>
<name>A0A2S3YPW1_9HYPH</name>
<gene>
    <name evidence="1" type="ORF">ATY31_13865</name>
</gene>
<proteinExistence type="predicted"/>
<dbReference type="RefSeq" id="WP_037386615.1">
    <property type="nucleotide sequence ID" value="NZ_LODU01000025.1"/>
</dbReference>
<dbReference type="Proteomes" id="UP000237511">
    <property type="component" value="Unassembled WGS sequence"/>
</dbReference>
<protein>
    <submittedName>
        <fullName evidence="1">Uncharacterized protein</fullName>
    </submittedName>
</protein>
<reference evidence="1 2" key="1">
    <citation type="journal article" date="2014" name="Syst. Appl. Microbiol.">
        <title>Microsymbionts of Phaseolus vulgaris in acid and alkaline soils of Mexico.</title>
        <authorList>
            <person name="Verastegui-Valdes M.M."/>
            <person name="Zhang Y.J."/>
            <person name="Rivera-Orduna F.N."/>
            <person name="Cheng H.P."/>
            <person name="Sui X.H."/>
            <person name="Wang E.T."/>
        </authorList>
    </citation>
    <scope>NUCLEOTIDE SEQUENCE [LARGE SCALE GENOMIC DNA]</scope>
    <source>
        <strain evidence="1 2">FG01</strain>
    </source>
</reference>
<comment type="caution">
    <text evidence="1">The sequence shown here is derived from an EMBL/GenBank/DDBJ whole genome shotgun (WGS) entry which is preliminary data.</text>
</comment>
<evidence type="ECO:0000313" key="2">
    <source>
        <dbReference type="Proteomes" id="UP000237511"/>
    </source>
</evidence>
<sequence length="110" mass="12677">MNRRAVLASLIQFDRSLSDLRAALSELPWDSDTVITLKRDDVAVILRRFEKGEVDEHAVEAWANLVEVREDIRFELEHEETIATAIHKLANPYLHGQVKDIVSEMLVELR</sequence>
<organism evidence="1 2">
    <name type="scientific">Sinorhizobium americanum</name>
    <dbReference type="NCBI Taxonomy" id="194963"/>
    <lineage>
        <taxon>Bacteria</taxon>
        <taxon>Pseudomonadati</taxon>
        <taxon>Pseudomonadota</taxon>
        <taxon>Alphaproteobacteria</taxon>
        <taxon>Hyphomicrobiales</taxon>
        <taxon>Rhizobiaceae</taxon>
        <taxon>Sinorhizobium/Ensifer group</taxon>
        <taxon>Sinorhizobium</taxon>
    </lineage>
</organism>